<dbReference type="AlphaFoldDB" id="A0A3B7N3W0"/>
<organism evidence="3 4">
    <name type="scientific">Paraflavitalea soli</name>
    <dbReference type="NCBI Taxonomy" id="2315862"/>
    <lineage>
        <taxon>Bacteria</taxon>
        <taxon>Pseudomonadati</taxon>
        <taxon>Bacteroidota</taxon>
        <taxon>Chitinophagia</taxon>
        <taxon>Chitinophagales</taxon>
        <taxon>Chitinophagaceae</taxon>
        <taxon>Paraflavitalea</taxon>
    </lineage>
</organism>
<dbReference type="InterPro" id="IPR023393">
    <property type="entry name" value="START-like_dom_sf"/>
</dbReference>
<evidence type="ECO:0000313" key="3">
    <source>
        <dbReference type="EMBL" id="AXY78755.1"/>
    </source>
</evidence>
<dbReference type="RefSeq" id="WP_119054631.1">
    <property type="nucleotide sequence ID" value="NZ_CP032157.1"/>
</dbReference>
<proteinExistence type="inferred from homology"/>
<dbReference type="OrthoDB" id="2364866at2"/>
<reference evidence="3 4" key="1">
    <citation type="submission" date="2018-09" db="EMBL/GenBank/DDBJ databases">
        <title>Genome sequencing of strain 6GH32-13.</title>
        <authorList>
            <person name="Weon H.-Y."/>
            <person name="Heo J."/>
            <person name="Kwon S.-W."/>
        </authorList>
    </citation>
    <scope>NUCLEOTIDE SEQUENCE [LARGE SCALE GENOMIC DNA]</scope>
    <source>
        <strain evidence="3 4">5GH32-13</strain>
    </source>
</reference>
<comment type="similarity">
    <text evidence="1">Belongs to the AHA1 family.</text>
</comment>
<dbReference type="Gene3D" id="3.30.530.20">
    <property type="match status" value="1"/>
</dbReference>
<dbReference type="CDD" id="cd08901">
    <property type="entry name" value="SRPBCC_CalC_Aha1-like_8"/>
    <property type="match status" value="1"/>
</dbReference>
<gene>
    <name evidence="3" type="ORF">D3H65_23810</name>
</gene>
<protein>
    <submittedName>
        <fullName evidence="3">Polyketide cyclase</fullName>
    </submittedName>
</protein>
<name>A0A3B7N3W0_9BACT</name>
<dbReference type="KEGG" id="pseg:D3H65_23810"/>
<evidence type="ECO:0000313" key="4">
    <source>
        <dbReference type="Proteomes" id="UP000263900"/>
    </source>
</evidence>
<evidence type="ECO:0000259" key="2">
    <source>
        <dbReference type="Pfam" id="PF08327"/>
    </source>
</evidence>
<dbReference type="Pfam" id="PF08327">
    <property type="entry name" value="AHSA1"/>
    <property type="match status" value="1"/>
</dbReference>
<dbReference type="InterPro" id="IPR013538">
    <property type="entry name" value="ASHA1/2-like_C"/>
</dbReference>
<dbReference type="SUPFAM" id="SSF55961">
    <property type="entry name" value="Bet v1-like"/>
    <property type="match status" value="1"/>
</dbReference>
<keyword evidence="4" id="KW-1185">Reference proteome</keyword>
<dbReference type="Proteomes" id="UP000263900">
    <property type="component" value="Chromosome"/>
</dbReference>
<evidence type="ECO:0000256" key="1">
    <source>
        <dbReference type="ARBA" id="ARBA00006817"/>
    </source>
</evidence>
<feature type="domain" description="Activator of Hsp90 ATPase homologue 1/2-like C-terminal" evidence="2">
    <location>
        <begin position="22"/>
        <end position="143"/>
    </location>
</feature>
<sequence>MTDPAIIIAEPAAKASMLIRKPAAAVFEAFIDPNITSQFWYSRGSGRLETGKPVTWYWDDYDASSEVTAHAIIQDKLIFFTWPGPDGLPTTVNISFTAWGSNATYVQVEEKGWDPGTKELIKIIVGQTEGWTLVLAGLKAFLEHGIQLQLVPDQNPNVSATHKKGITA</sequence>
<accession>A0A3B7N3W0</accession>
<dbReference type="EMBL" id="CP032157">
    <property type="protein sequence ID" value="AXY78755.1"/>
    <property type="molecule type" value="Genomic_DNA"/>
</dbReference>